<evidence type="ECO:0000313" key="10">
    <source>
        <dbReference type="Proteomes" id="UP000095751"/>
    </source>
</evidence>
<protein>
    <recommendedName>
        <fullName evidence="11">Hexosyltransferase</fullName>
    </recommendedName>
</protein>
<evidence type="ECO:0000256" key="5">
    <source>
        <dbReference type="ARBA" id="ARBA00022968"/>
    </source>
</evidence>
<comment type="similarity">
    <text evidence="2">Belongs to the chondroitin N-acetylgalactosaminyltransferase family.</text>
</comment>
<dbReference type="Pfam" id="PF05679">
    <property type="entry name" value="CHGN"/>
    <property type="match status" value="1"/>
</dbReference>
<keyword evidence="5" id="KW-0735">Signal-anchor</keyword>
<evidence type="ECO:0000256" key="3">
    <source>
        <dbReference type="ARBA" id="ARBA00022679"/>
    </source>
</evidence>
<evidence type="ECO:0000256" key="6">
    <source>
        <dbReference type="ARBA" id="ARBA00022989"/>
    </source>
</evidence>
<dbReference type="PANTHER" id="PTHR12369:SF11">
    <property type="entry name" value="HEXOSYLTRANSFERASE"/>
    <property type="match status" value="1"/>
</dbReference>
<dbReference type="KEGG" id="fcy:FRACYDRAFT_248327"/>
<proteinExistence type="inferred from homology"/>
<evidence type="ECO:0008006" key="11">
    <source>
        <dbReference type="Google" id="ProtNLM"/>
    </source>
</evidence>
<dbReference type="GO" id="GO:0047238">
    <property type="term" value="F:glucuronosyl-N-acetylgalactosaminyl-proteoglycan 4-beta-N-acetylgalactosaminyltransferase activity"/>
    <property type="evidence" value="ECO:0007669"/>
    <property type="project" value="TreeGrafter"/>
</dbReference>
<dbReference type="GO" id="GO:0032580">
    <property type="term" value="C:Golgi cisterna membrane"/>
    <property type="evidence" value="ECO:0007669"/>
    <property type="project" value="InterPro"/>
</dbReference>
<dbReference type="InterPro" id="IPR008428">
    <property type="entry name" value="Chond_GalNAc"/>
</dbReference>
<dbReference type="InParanoid" id="A0A1E7EUK0"/>
<accession>A0A1E7EUK0</accession>
<evidence type="ECO:0000256" key="2">
    <source>
        <dbReference type="ARBA" id="ARBA00009239"/>
    </source>
</evidence>
<organism evidence="9 10">
    <name type="scientific">Fragilariopsis cylindrus CCMP1102</name>
    <dbReference type="NCBI Taxonomy" id="635003"/>
    <lineage>
        <taxon>Eukaryota</taxon>
        <taxon>Sar</taxon>
        <taxon>Stramenopiles</taxon>
        <taxon>Ochrophyta</taxon>
        <taxon>Bacillariophyta</taxon>
        <taxon>Bacillariophyceae</taxon>
        <taxon>Bacillariophycidae</taxon>
        <taxon>Bacillariales</taxon>
        <taxon>Bacillariaceae</taxon>
        <taxon>Fragilariopsis</taxon>
    </lineage>
</organism>
<keyword evidence="4" id="KW-0812">Transmembrane</keyword>
<evidence type="ECO:0000313" key="9">
    <source>
        <dbReference type="EMBL" id="OEU09475.1"/>
    </source>
</evidence>
<evidence type="ECO:0000256" key="1">
    <source>
        <dbReference type="ARBA" id="ARBA00004323"/>
    </source>
</evidence>
<keyword evidence="7" id="KW-0333">Golgi apparatus</keyword>
<dbReference type="OrthoDB" id="431432at2759"/>
<evidence type="ECO:0000256" key="8">
    <source>
        <dbReference type="ARBA" id="ARBA00023136"/>
    </source>
</evidence>
<reference evidence="9 10" key="1">
    <citation type="submission" date="2016-09" db="EMBL/GenBank/DDBJ databases">
        <title>Extensive genetic diversity and differential bi-allelic expression allows diatom success in the polar Southern Ocean.</title>
        <authorList>
            <consortium name="DOE Joint Genome Institute"/>
            <person name="Mock T."/>
            <person name="Otillar R.P."/>
            <person name="Strauss J."/>
            <person name="Dupont C."/>
            <person name="Frickenhaus S."/>
            <person name="Maumus F."/>
            <person name="Mcmullan M."/>
            <person name="Sanges R."/>
            <person name="Schmutz J."/>
            <person name="Toseland A."/>
            <person name="Valas R."/>
            <person name="Veluchamy A."/>
            <person name="Ward B.J."/>
            <person name="Allen A."/>
            <person name="Barry K."/>
            <person name="Falciatore A."/>
            <person name="Ferrante M."/>
            <person name="Fortunato A.E."/>
            <person name="Gloeckner G."/>
            <person name="Gruber A."/>
            <person name="Hipkin R."/>
            <person name="Janech M."/>
            <person name="Kroth P."/>
            <person name="Leese F."/>
            <person name="Lindquist E."/>
            <person name="Lyon B.R."/>
            <person name="Martin J."/>
            <person name="Mayer C."/>
            <person name="Parker M."/>
            <person name="Quesneville H."/>
            <person name="Raymond J."/>
            <person name="Uhlig C."/>
            <person name="Valentin K.U."/>
            <person name="Worden A.Z."/>
            <person name="Armbrust E.V."/>
            <person name="Bowler C."/>
            <person name="Green B."/>
            <person name="Moulton V."/>
            <person name="Van Oosterhout C."/>
            <person name="Grigoriev I."/>
        </authorList>
    </citation>
    <scope>NUCLEOTIDE SEQUENCE [LARGE SCALE GENOMIC DNA]</scope>
    <source>
        <strain evidence="9 10">CCMP1102</strain>
    </source>
</reference>
<gene>
    <name evidence="9" type="ORF">FRACYDRAFT_248327</name>
</gene>
<dbReference type="GO" id="GO:0000139">
    <property type="term" value="C:Golgi membrane"/>
    <property type="evidence" value="ECO:0007669"/>
    <property type="project" value="UniProtKB-SubCell"/>
</dbReference>
<comment type="subcellular location">
    <subcellularLocation>
        <location evidence="1">Golgi apparatus membrane</location>
        <topology evidence="1">Single-pass type II membrane protein</topology>
    </subcellularLocation>
</comment>
<dbReference type="PANTHER" id="PTHR12369">
    <property type="entry name" value="CHONDROITIN SYNTHASE"/>
    <property type="match status" value="1"/>
</dbReference>
<keyword evidence="6" id="KW-1133">Transmembrane helix</keyword>
<dbReference type="Proteomes" id="UP000095751">
    <property type="component" value="Unassembled WGS sequence"/>
</dbReference>
<dbReference type="InterPro" id="IPR051227">
    <property type="entry name" value="CS_glycosyltransferase"/>
</dbReference>
<keyword evidence="10" id="KW-1185">Reference proteome</keyword>
<keyword evidence="8" id="KW-0472">Membrane</keyword>
<dbReference type="AlphaFoldDB" id="A0A1E7EUK0"/>
<dbReference type="EMBL" id="KV784375">
    <property type="protein sequence ID" value="OEU09475.1"/>
    <property type="molecule type" value="Genomic_DNA"/>
</dbReference>
<keyword evidence="3" id="KW-0808">Transferase</keyword>
<evidence type="ECO:0000256" key="7">
    <source>
        <dbReference type="ARBA" id="ARBA00023034"/>
    </source>
</evidence>
<name>A0A1E7EUK0_9STRA</name>
<evidence type="ECO:0000256" key="4">
    <source>
        <dbReference type="ARBA" id="ARBA00022692"/>
    </source>
</evidence>
<sequence>MMIVRRSDTTEPPPIVVAPWTVLEKNKQNSNEIQPRSFVFAYIAKLDSDYGVPMSVVDKSENDQIKKQANNRLCARSKKFSENYDQPTSRCKINVELLRCVSCSERDGIWYSAVSQTGAVFGQVYNGSSLHFPNYNDGPSMYQQLDIAVPIAGQDQKLRKFATQLGRAIKQFRSGLFGAKINIRLLITRFPFDESTIGTTELEDLQLNLTKATGLIDSVDEVVFVPVEDVDQFSRAKAINALHRMTYHNDQSVLAVVDVDLQIGPKFLRNCMTYPFPNGSAYFPIMFSAYDPDSVELVDQFMPKVKHYTFSDHHGIWRKFSFGMYVIAGSDASHLSMDENFVGWYVLQYSNKAK</sequence>